<organism evidence="1 2">
    <name type="scientific">Hibiscus sabdariffa</name>
    <name type="common">roselle</name>
    <dbReference type="NCBI Taxonomy" id="183260"/>
    <lineage>
        <taxon>Eukaryota</taxon>
        <taxon>Viridiplantae</taxon>
        <taxon>Streptophyta</taxon>
        <taxon>Embryophyta</taxon>
        <taxon>Tracheophyta</taxon>
        <taxon>Spermatophyta</taxon>
        <taxon>Magnoliopsida</taxon>
        <taxon>eudicotyledons</taxon>
        <taxon>Gunneridae</taxon>
        <taxon>Pentapetalae</taxon>
        <taxon>rosids</taxon>
        <taxon>malvids</taxon>
        <taxon>Malvales</taxon>
        <taxon>Malvaceae</taxon>
        <taxon>Malvoideae</taxon>
        <taxon>Hibiscus</taxon>
    </lineage>
</organism>
<keyword evidence="2" id="KW-1185">Reference proteome</keyword>
<accession>A0ABR2PWR3</accession>
<name>A0ABR2PWR3_9ROSI</name>
<dbReference type="EMBL" id="JBBPBN010000050">
    <property type="protein sequence ID" value="KAK8992719.1"/>
    <property type="molecule type" value="Genomic_DNA"/>
</dbReference>
<proteinExistence type="predicted"/>
<evidence type="ECO:0000313" key="2">
    <source>
        <dbReference type="Proteomes" id="UP001396334"/>
    </source>
</evidence>
<dbReference type="Proteomes" id="UP001396334">
    <property type="component" value="Unassembled WGS sequence"/>
</dbReference>
<protein>
    <submittedName>
        <fullName evidence="1">Uncharacterized protein</fullName>
    </submittedName>
</protein>
<comment type="caution">
    <text evidence="1">The sequence shown here is derived from an EMBL/GenBank/DDBJ whole genome shotgun (WGS) entry which is preliminary data.</text>
</comment>
<gene>
    <name evidence="1" type="ORF">V6N11_048789</name>
</gene>
<reference evidence="1 2" key="1">
    <citation type="journal article" date="2024" name="G3 (Bethesda)">
        <title>Genome assembly of Hibiscus sabdariffa L. provides insights into metabolisms of medicinal natural products.</title>
        <authorList>
            <person name="Kim T."/>
        </authorList>
    </citation>
    <scope>NUCLEOTIDE SEQUENCE [LARGE SCALE GENOMIC DNA]</scope>
    <source>
        <strain evidence="1">TK-2024</strain>
        <tissue evidence="1">Old leaves</tissue>
    </source>
</reference>
<evidence type="ECO:0000313" key="1">
    <source>
        <dbReference type="EMBL" id="KAK8992719.1"/>
    </source>
</evidence>
<dbReference type="Gene3D" id="3.90.1430.10">
    <property type="entry name" value="Yeast translation eEF2 (G' domain)"/>
    <property type="match status" value="1"/>
</dbReference>
<sequence length="100" mass="11099">MFVQFVLEPLWQTYHAALELKVSEGILEEVIKDLQILLQAVKILITIHVEILTSMSPGVRGYGTAVACDSRVYVLGGSCDGDFHYHSCVFYFDCALPDCG</sequence>
<dbReference type="InterPro" id="IPR015915">
    <property type="entry name" value="Kelch-typ_b-propeller"/>
</dbReference>
<dbReference type="SUPFAM" id="SSF117281">
    <property type="entry name" value="Kelch motif"/>
    <property type="match status" value="1"/>
</dbReference>